<gene>
    <name evidence="4" type="ORF">ACFQE5_00195</name>
</gene>
<evidence type="ECO:0000313" key="4">
    <source>
        <dbReference type="EMBL" id="MFC5992628.1"/>
    </source>
</evidence>
<dbReference type="InterPro" id="IPR050447">
    <property type="entry name" value="Erg6_SMT_methyltransf"/>
</dbReference>
<proteinExistence type="predicted"/>
<dbReference type="Pfam" id="PF08241">
    <property type="entry name" value="Methyltransf_11"/>
    <property type="match status" value="1"/>
</dbReference>
<feature type="compositionally biased region" description="Acidic residues" evidence="2">
    <location>
        <begin position="1"/>
        <end position="10"/>
    </location>
</feature>
<dbReference type="PANTHER" id="PTHR44068">
    <property type="entry name" value="ZGC:194242"/>
    <property type="match status" value="1"/>
</dbReference>
<dbReference type="InterPro" id="IPR029063">
    <property type="entry name" value="SAM-dependent_MTases_sf"/>
</dbReference>
<dbReference type="EMBL" id="JBHSQW010000001">
    <property type="protein sequence ID" value="MFC5992628.1"/>
    <property type="molecule type" value="Genomic_DNA"/>
</dbReference>
<dbReference type="GO" id="GO:0008168">
    <property type="term" value="F:methyltransferase activity"/>
    <property type="evidence" value="ECO:0007669"/>
    <property type="project" value="UniProtKB-KW"/>
</dbReference>
<feature type="domain" description="Methyltransferase type 11" evidence="3">
    <location>
        <begin position="78"/>
        <end position="176"/>
    </location>
</feature>
<evidence type="ECO:0000259" key="3">
    <source>
        <dbReference type="Pfam" id="PF08241"/>
    </source>
</evidence>
<keyword evidence="1 4" id="KW-0808">Transferase</keyword>
<feature type="region of interest" description="Disordered" evidence="2">
    <location>
        <begin position="1"/>
        <end position="31"/>
    </location>
</feature>
<sequence length="278" mass="30217">MIDSSPDDLLPDTGRSPPHDPYSATYASHVDSATRRRIRREVYGSEYPEDVDPRSFVTRSQLRRLAQELRVGPGNQIVDLGCGQGGPGLWAARQTGAGLLGIDLSDHAIASAARRAAELGLADRARFSVGDIVATGLPDATFDAAMSIDVLWAVPDKAGALCEAARILKPGARFVLTSWDRDRTPPGALAPAVGDHRPLLAHAGFVVEHYNVDPAAERLRRIFYKRIVAAEETLKLEVGHEATSRLMFEAKGNLGLTDGVDYLVHSRRIFVVARRPRP</sequence>
<dbReference type="GO" id="GO:0032259">
    <property type="term" value="P:methylation"/>
    <property type="evidence" value="ECO:0007669"/>
    <property type="project" value="UniProtKB-KW"/>
</dbReference>
<dbReference type="CDD" id="cd02440">
    <property type="entry name" value="AdoMet_MTases"/>
    <property type="match status" value="1"/>
</dbReference>
<dbReference type="SUPFAM" id="SSF53335">
    <property type="entry name" value="S-adenosyl-L-methionine-dependent methyltransferases"/>
    <property type="match status" value="1"/>
</dbReference>
<comment type="caution">
    <text evidence="4">The sequence shown here is derived from an EMBL/GenBank/DDBJ whole genome shotgun (WGS) entry which is preliminary data.</text>
</comment>
<protein>
    <submittedName>
        <fullName evidence="4">Class I SAM-dependent methyltransferase</fullName>
        <ecNumber evidence="4">2.1.1.-</ecNumber>
    </submittedName>
</protein>
<evidence type="ECO:0000256" key="2">
    <source>
        <dbReference type="SAM" id="MobiDB-lite"/>
    </source>
</evidence>
<keyword evidence="4" id="KW-0489">Methyltransferase</keyword>
<organism evidence="4 5">
    <name type="scientific">Pseudonocardia hispaniensis</name>
    <dbReference type="NCBI Taxonomy" id="904933"/>
    <lineage>
        <taxon>Bacteria</taxon>
        <taxon>Bacillati</taxon>
        <taxon>Actinomycetota</taxon>
        <taxon>Actinomycetes</taxon>
        <taxon>Pseudonocardiales</taxon>
        <taxon>Pseudonocardiaceae</taxon>
        <taxon>Pseudonocardia</taxon>
    </lineage>
</organism>
<dbReference type="Gene3D" id="3.40.50.150">
    <property type="entry name" value="Vaccinia Virus protein VP39"/>
    <property type="match status" value="1"/>
</dbReference>
<dbReference type="PANTHER" id="PTHR44068:SF11">
    <property type="entry name" value="GERANYL DIPHOSPHATE 2-C-METHYLTRANSFERASE"/>
    <property type="match status" value="1"/>
</dbReference>
<evidence type="ECO:0000313" key="5">
    <source>
        <dbReference type="Proteomes" id="UP001596302"/>
    </source>
</evidence>
<name>A0ABW1IVX4_9PSEU</name>
<dbReference type="RefSeq" id="WP_379581379.1">
    <property type="nucleotide sequence ID" value="NZ_JBHSQW010000001.1"/>
</dbReference>
<keyword evidence="5" id="KW-1185">Reference proteome</keyword>
<accession>A0ABW1IVX4</accession>
<evidence type="ECO:0000256" key="1">
    <source>
        <dbReference type="ARBA" id="ARBA00022679"/>
    </source>
</evidence>
<reference evidence="5" key="1">
    <citation type="journal article" date="2019" name="Int. J. Syst. Evol. Microbiol.">
        <title>The Global Catalogue of Microorganisms (GCM) 10K type strain sequencing project: providing services to taxonomists for standard genome sequencing and annotation.</title>
        <authorList>
            <consortium name="The Broad Institute Genomics Platform"/>
            <consortium name="The Broad Institute Genome Sequencing Center for Infectious Disease"/>
            <person name="Wu L."/>
            <person name="Ma J."/>
        </authorList>
    </citation>
    <scope>NUCLEOTIDE SEQUENCE [LARGE SCALE GENOMIC DNA]</scope>
    <source>
        <strain evidence="5">CCM 8391</strain>
    </source>
</reference>
<dbReference type="EC" id="2.1.1.-" evidence="4"/>
<dbReference type="Proteomes" id="UP001596302">
    <property type="component" value="Unassembled WGS sequence"/>
</dbReference>
<dbReference type="InterPro" id="IPR013216">
    <property type="entry name" value="Methyltransf_11"/>
</dbReference>